<dbReference type="Proteomes" id="UP000823775">
    <property type="component" value="Unassembled WGS sequence"/>
</dbReference>
<accession>A0ABS8SIR4</accession>
<gene>
    <name evidence="2" type="ORF">HAX54_039270</name>
</gene>
<keyword evidence="3" id="KW-1185">Reference proteome</keyword>
<proteinExistence type="predicted"/>
<comment type="caution">
    <text evidence="2">The sequence shown here is derived from an EMBL/GenBank/DDBJ whole genome shotgun (WGS) entry which is preliminary data.</text>
</comment>
<organism evidence="2 3">
    <name type="scientific">Datura stramonium</name>
    <name type="common">Jimsonweed</name>
    <name type="synonym">Common thornapple</name>
    <dbReference type="NCBI Taxonomy" id="4076"/>
    <lineage>
        <taxon>Eukaryota</taxon>
        <taxon>Viridiplantae</taxon>
        <taxon>Streptophyta</taxon>
        <taxon>Embryophyta</taxon>
        <taxon>Tracheophyta</taxon>
        <taxon>Spermatophyta</taxon>
        <taxon>Magnoliopsida</taxon>
        <taxon>eudicotyledons</taxon>
        <taxon>Gunneridae</taxon>
        <taxon>Pentapetalae</taxon>
        <taxon>asterids</taxon>
        <taxon>lamiids</taxon>
        <taxon>Solanales</taxon>
        <taxon>Solanaceae</taxon>
        <taxon>Solanoideae</taxon>
        <taxon>Datureae</taxon>
        <taxon>Datura</taxon>
    </lineage>
</organism>
<reference evidence="2 3" key="1">
    <citation type="journal article" date="2021" name="BMC Genomics">
        <title>Datura genome reveals duplications of psychoactive alkaloid biosynthetic genes and high mutation rate following tissue culture.</title>
        <authorList>
            <person name="Rajewski A."/>
            <person name="Carter-House D."/>
            <person name="Stajich J."/>
            <person name="Litt A."/>
        </authorList>
    </citation>
    <scope>NUCLEOTIDE SEQUENCE [LARGE SCALE GENOMIC DNA]</scope>
    <source>
        <strain evidence="2">AR-01</strain>
    </source>
</reference>
<feature type="region of interest" description="Disordered" evidence="1">
    <location>
        <begin position="24"/>
        <end position="78"/>
    </location>
</feature>
<protein>
    <submittedName>
        <fullName evidence="2">Uncharacterized protein</fullName>
    </submittedName>
</protein>
<sequence>MRISGFLETQGCSMDHLCQVNHSSALNHPKDGLPSTQSSNDALRRMGSGRENGRVHEEMKRGADFRQAVDMPLIDKGP</sequence>
<feature type="compositionally biased region" description="Basic and acidic residues" evidence="1">
    <location>
        <begin position="51"/>
        <end position="64"/>
    </location>
</feature>
<dbReference type="EMBL" id="JACEIK010000543">
    <property type="protein sequence ID" value="MCD7458804.1"/>
    <property type="molecule type" value="Genomic_DNA"/>
</dbReference>
<name>A0ABS8SIR4_DATST</name>
<evidence type="ECO:0000313" key="3">
    <source>
        <dbReference type="Proteomes" id="UP000823775"/>
    </source>
</evidence>
<evidence type="ECO:0000313" key="2">
    <source>
        <dbReference type="EMBL" id="MCD7458804.1"/>
    </source>
</evidence>
<evidence type="ECO:0000256" key="1">
    <source>
        <dbReference type="SAM" id="MobiDB-lite"/>
    </source>
</evidence>